<comment type="caution">
    <text evidence="2">The sequence shown here is derived from an EMBL/GenBank/DDBJ whole genome shotgun (WGS) entry which is preliminary data.</text>
</comment>
<organism evidence="2 3">
    <name type="scientific">Vibrio barjaei</name>
    <dbReference type="NCBI Taxonomy" id="1676683"/>
    <lineage>
        <taxon>Bacteria</taxon>
        <taxon>Pseudomonadati</taxon>
        <taxon>Pseudomonadota</taxon>
        <taxon>Gammaproteobacteria</taxon>
        <taxon>Vibrionales</taxon>
        <taxon>Vibrionaceae</taxon>
        <taxon>Vibrio</taxon>
    </lineage>
</organism>
<keyword evidence="3" id="KW-1185">Reference proteome</keyword>
<evidence type="ECO:0000313" key="3">
    <source>
        <dbReference type="Proteomes" id="UP001607125"/>
    </source>
</evidence>
<dbReference type="EMBL" id="JBIHSF010000008">
    <property type="protein sequence ID" value="MFH0261369.1"/>
    <property type="molecule type" value="Genomic_DNA"/>
</dbReference>
<sequence length="218" mass="24786">MNVLITHQFNSQMQNLSGHLRQEVLNLFNFASNASREEIIEAPFVTNIVSQSGDIFTMLGSNVRIFCSFSSPDSDDLFFLDLSEVKLSNQSMSNSTKTGDVSLFNTQGKPIAYISDGTEQVIYMFNGFPVAYIDSSNNVYGFNGKHLGWFEDNILWDHRGSRVGFTKSSYSGYVSFEPFKGFKQFKPFRAYAQYAPYKPYKSYANSTIDLETWLMQGR</sequence>
<dbReference type="Pfam" id="PF21784">
    <property type="entry name" value="Bflower"/>
    <property type="match status" value="1"/>
</dbReference>
<name>A0ABW7IK27_9VIBR</name>
<feature type="domain" description="4-fold beta flower" evidence="1">
    <location>
        <begin position="102"/>
        <end position="214"/>
    </location>
</feature>
<dbReference type="Proteomes" id="UP001607125">
    <property type="component" value="Unassembled WGS sequence"/>
</dbReference>
<gene>
    <name evidence="2" type="ORF">ACGRH2_13260</name>
</gene>
<reference evidence="2 3" key="1">
    <citation type="submission" date="2024-10" db="EMBL/GenBank/DDBJ databases">
        <authorList>
            <person name="Yibar A."/>
            <person name="Saticioglu I.B."/>
            <person name="Duman M."/>
            <person name="Ajmi N."/>
            <person name="Gurler F."/>
            <person name="Ay H."/>
            <person name="Onuk E."/>
            <person name="Guler S."/>
            <person name="Romalde J.L."/>
        </authorList>
    </citation>
    <scope>NUCLEOTIDE SEQUENCE [LARGE SCALE GENOMIC DNA]</scope>
    <source>
        <strain evidence="2 3">1-TCBS-B</strain>
    </source>
</reference>
<evidence type="ECO:0000259" key="1">
    <source>
        <dbReference type="Pfam" id="PF21784"/>
    </source>
</evidence>
<proteinExistence type="predicted"/>
<protein>
    <submittedName>
        <fullName evidence="2">4-fold beta flower protein</fullName>
    </submittedName>
</protein>
<evidence type="ECO:0000313" key="2">
    <source>
        <dbReference type="EMBL" id="MFH0261369.1"/>
    </source>
</evidence>
<dbReference type="RefSeq" id="WP_394629261.1">
    <property type="nucleotide sequence ID" value="NZ_JBIHSF010000008.1"/>
</dbReference>
<dbReference type="InterPro" id="IPR048911">
    <property type="entry name" value="Bflower"/>
</dbReference>
<accession>A0ABW7IK27</accession>